<organism evidence="3 4">
    <name type="scientific">Lentisphaera profundi</name>
    <dbReference type="NCBI Taxonomy" id="1658616"/>
    <lineage>
        <taxon>Bacteria</taxon>
        <taxon>Pseudomonadati</taxon>
        <taxon>Lentisphaerota</taxon>
        <taxon>Lentisphaeria</taxon>
        <taxon>Lentisphaerales</taxon>
        <taxon>Lentisphaeraceae</taxon>
        <taxon>Lentisphaera</taxon>
    </lineage>
</organism>
<name>A0ABY7VZA2_9BACT</name>
<reference evidence="3 4" key="1">
    <citation type="submission" date="2023-02" db="EMBL/GenBank/DDBJ databases">
        <title>Genome sequence of Lentisphaera profundi SAORIC-696.</title>
        <authorList>
            <person name="Kim e."/>
            <person name="Cho J.-C."/>
            <person name="Choi A."/>
            <person name="Kang I."/>
        </authorList>
    </citation>
    <scope>NUCLEOTIDE SEQUENCE [LARGE SCALE GENOMIC DNA]</scope>
    <source>
        <strain evidence="3 4">SAORIC-696</strain>
    </source>
</reference>
<feature type="domain" description="NAD-dependent epimerase/dehydratase" evidence="2">
    <location>
        <begin position="6"/>
        <end position="247"/>
    </location>
</feature>
<dbReference type="PRINTS" id="PR01713">
    <property type="entry name" value="NUCEPIMERASE"/>
</dbReference>
<dbReference type="InterPro" id="IPR001509">
    <property type="entry name" value="Epimerase_deHydtase"/>
</dbReference>
<proteinExistence type="predicted"/>
<dbReference type="Pfam" id="PF01370">
    <property type="entry name" value="Epimerase"/>
    <property type="match status" value="1"/>
</dbReference>
<evidence type="ECO:0000313" key="3">
    <source>
        <dbReference type="EMBL" id="WDE99124.1"/>
    </source>
</evidence>
<gene>
    <name evidence="3" type="ORF">PQO03_14910</name>
</gene>
<sequence length="345" mass="38982">MNIKKILITGVAGFIGYHLAKRLISLGYQVVGIDNLNDYYDVNLKLSRLKELGINTYSFETNKHEKFIFQKIKLQDTDAINELFQKHSFDAVCNLAAQAGVRYSIENPAEYIQSNLTGFGNILEACRNFKIKHLVYASSSSVYGLNNQSPFSETHSTDHPISLYAATKKSNEMMAHSYSHLYDLPTTGLRFFTVYGPWGRPDMALFLFTDAILNDKVIKVFNNGDMYRDFTYIDDIVSGINKALISPPKRNNELKSLSTDTSSAPYEIYNIGNNKPVSLMDFIKAIETATGIQAKKEYLPLQAGDVVSTHADCAKIIKQLDYKSHTSIDDGVNQFVQWYKTFYKS</sequence>
<dbReference type="EMBL" id="CP117812">
    <property type="protein sequence ID" value="WDE99124.1"/>
    <property type="molecule type" value="Genomic_DNA"/>
</dbReference>
<protein>
    <submittedName>
        <fullName evidence="3">NAD-dependent epimerase</fullName>
    </submittedName>
</protein>
<keyword evidence="1" id="KW-0520">NAD</keyword>
<evidence type="ECO:0000256" key="1">
    <source>
        <dbReference type="ARBA" id="ARBA00023027"/>
    </source>
</evidence>
<evidence type="ECO:0000313" key="4">
    <source>
        <dbReference type="Proteomes" id="UP001214250"/>
    </source>
</evidence>
<dbReference type="RefSeq" id="WP_274153986.1">
    <property type="nucleotide sequence ID" value="NZ_CP117812.1"/>
</dbReference>
<keyword evidence="4" id="KW-1185">Reference proteome</keyword>
<dbReference type="InterPro" id="IPR036291">
    <property type="entry name" value="NAD(P)-bd_dom_sf"/>
</dbReference>
<dbReference type="Gene3D" id="3.40.50.720">
    <property type="entry name" value="NAD(P)-binding Rossmann-like Domain"/>
    <property type="match status" value="1"/>
</dbReference>
<dbReference type="CDD" id="cd05253">
    <property type="entry name" value="UDP_GE_SDE_e"/>
    <property type="match status" value="1"/>
</dbReference>
<dbReference type="PANTHER" id="PTHR43574">
    <property type="entry name" value="EPIMERASE-RELATED"/>
    <property type="match status" value="1"/>
</dbReference>
<accession>A0ABY7VZA2</accession>
<dbReference type="Proteomes" id="UP001214250">
    <property type="component" value="Chromosome 2"/>
</dbReference>
<dbReference type="SUPFAM" id="SSF51735">
    <property type="entry name" value="NAD(P)-binding Rossmann-fold domains"/>
    <property type="match status" value="1"/>
</dbReference>
<evidence type="ECO:0000259" key="2">
    <source>
        <dbReference type="Pfam" id="PF01370"/>
    </source>
</evidence>